<name>B6YRC5_AZOPC</name>
<dbReference type="eggNOG" id="ENOG5033AEA">
    <property type="taxonomic scope" value="Bacteria"/>
</dbReference>
<evidence type="ECO:0000313" key="1">
    <source>
        <dbReference type="EMBL" id="BAG83747.1"/>
    </source>
</evidence>
<accession>B6YRC5</accession>
<protein>
    <submittedName>
        <fullName evidence="1">Uncharacterized protein</fullName>
    </submittedName>
</protein>
<dbReference type="STRING" id="511995.CFPG_484"/>
<dbReference type="NCBIfam" id="TIGR03976">
    <property type="entry name" value="chp_LLNDYxLRE"/>
    <property type="match status" value="1"/>
</dbReference>
<dbReference type="HOGENOM" id="CLU_168852_0_0_10"/>
<dbReference type="OrthoDB" id="5465335at2"/>
<organism evidence="1 2">
    <name type="scientific">Azobacteroides pseudotrichonymphae genomovar. CFP2</name>
    <dbReference type="NCBI Taxonomy" id="511995"/>
    <lineage>
        <taxon>Bacteria</taxon>
        <taxon>Pseudomonadati</taxon>
        <taxon>Bacteroidota</taxon>
        <taxon>Bacteroidia</taxon>
        <taxon>Bacteroidales</taxon>
        <taxon>Candidatus Azobacteroides</taxon>
    </lineage>
</organism>
<dbReference type="Proteomes" id="UP000000723">
    <property type="component" value="Chromosome"/>
</dbReference>
<dbReference type="InterPro" id="IPR023974">
    <property type="entry name" value="HxsD"/>
</dbReference>
<proteinExistence type="predicted"/>
<reference evidence="2" key="1">
    <citation type="journal article" date="2008" name="Science">
        <title>Genome of an endosymbiont coupling N2 fixation to cellulolysis within RT protist cells in termite gut.</title>
        <authorList>
            <person name="Hongoh Y."/>
            <person name="Sharma V.K."/>
            <person name="Prakash T."/>
            <person name="Noda S."/>
            <person name="Toh H."/>
            <person name="Taylor T.D."/>
            <person name="Kudo T."/>
            <person name="Sakaki Y."/>
            <person name="Toyoda A."/>
            <person name="Hattori M."/>
            <person name="Ohkuma M."/>
        </authorList>
    </citation>
    <scope>NUCLEOTIDE SEQUENCE [LARGE SCALE GENOMIC DNA]</scope>
</reference>
<dbReference type="KEGG" id="aps:CFPG_484"/>
<keyword evidence="2" id="KW-1185">Reference proteome</keyword>
<evidence type="ECO:0000313" key="2">
    <source>
        <dbReference type="Proteomes" id="UP000000723"/>
    </source>
</evidence>
<dbReference type="EMBL" id="AP010656">
    <property type="protein sequence ID" value="BAG83747.1"/>
    <property type="molecule type" value="Genomic_DNA"/>
</dbReference>
<dbReference type="RefSeq" id="WP_012573508.1">
    <property type="nucleotide sequence ID" value="NC_011565.1"/>
</dbReference>
<gene>
    <name evidence="1" type="ordered locus">CFPG_484</name>
</gene>
<dbReference type="AlphaFoldDB" id="B6YRC5"/>
<sequence length="100" mass="11852">MSFKIEQNKLIINVDLNIYNQETITSAAYKFTDRYYISQKRIGDITSISFQKKIESVTNWTLLEKEFGNELIDQQVRFDTEQKFGYIRNRIVEKAFSPIS</sequence>